<keyword evidence="1" id="KW-0732">Signal</keyword>
<feature type="signal peptide" evidence="1">
    <location>
        <begin position="1"/>
        <end position="17"/>
    </location>
</feature>
<protein>
    <submittedName>
        <fullName evidence="2">Uncharacterized protein</fullName>
    </submittedName>
</protein>
<dbReference type="KEGG" id="uli:ETAA1_43680"/>
<gene>
    <name evidence="2" type="ORF">ETAA1_43680</name>
</gene>
<proteinExistence type="predicted"/>
<sequence length="161" mass="17320" precursor="true">MKLSPLFTFAVALTVVAGGSVTAQLPPVKLGYVKVRVEVETRGVLEITDKTAVLVTQYQYHDQRDAKTVLPTREGVPPHKIELDFTRNPELRELAKALNGKEAVVTGLSELRHLAPPPAPPGGLTGGNPFGGGSGFYQPMPSWYLHPTVLVTSIKTAPGKR</sequence>
<evidence type="ECO:0000313" key="2">
    <source>
        <dbReference type="EMBL" id="QDU22388.1"/>
    </source>
</evidence>
<keyword evidence="3" id="KW-1185">Reference proteome</keyword>
<name>A0A517XY32_9BACT</name>
<dbReference type="EMBL" id="CP036273">
    <property type="protein sequence ID" value="QDU22388.1"/>
    <property type="molecule type" value="Genomic_DNA"/>
</dbReference>
<evidence type="ECO:0000256" key="1">
    <source>
        <dbReference type="SAM" id="SignalP"/>
    </source>
</evidence>
<dbReference type="Proteomes" id="UP000319576">
    <property type="component" value="Chromosome"/>
</dbReference>
<organism evidence="2 3">
    <name type="scientific">Urbifossiella limnaea</name>
    <dbReference type="NCBI Taxonomy" id="2528023"/>
    <lineage>
        <taxon>Bacteria</taxon>
        <taxon>Pseudomonadati</taxon>
        <taxon>Planctomycetota</taxon>
        <taxon>Planctomycetia</taxon>
        <taxon>Gemmatales</taxon>
        <taxon>Gemmataceae</taxon>
        <taxon>Urbifossiella</taxon>
    </lineage>
</organism>
<evidence type="ECO:0000313" key="3">
    <source>
        <dbReference type="Proteomes" id="UP000319576"/>
    </source>
</evidence>
<dbReference type="RefSeq" id="WP_145242081.1">
    <property type="nucleotide sequence ID" value="NZ_CP036273.1"/>
</dbReference>
<feature type="chain" id="PRO_5022000950" evidence="1">
    <location>
        <begin position="18"/>
        <end position="161"/>
    </location>
</feature>
<reference evidence="2 3" key="1">
    <citation type="submission" date="2019-02" db="EMBL/GenBank/DDBJ databases">
        <title>Deep-cultivation of Planctomycetes and their phenomic and genomic characterization uncovers novel biology.</title>
        <authorList>
            <person name="Wiegand S."/>
            <person name="Jogler M."/>
            <person name="Boedeker C."/>
            <person name="Pinto D."/>
            <person name="Vollmers J."/>
            <person name="Rivas-Marin E."/>
            <person name="Kohn T."/>
            <person name="Peeters S.H."/>
            <person name="Heuer A."/>
            <person name="Rast P."/>
            <person name="Oberbeckmann S."/>
            <person name="Bunk B."/>
            <person name="Jeske O."/>
            <person name="Meyerdierks A."/>
            <person name="Storesund J.E."/>
            <person name="Kallscheuer N."/>
            <person name="Luecker S."/>
            <person name="Lage O.M."/>
            <person name="Pohl T."/>
            <person name="Merkel B.J."/>
            <person name="Hornburger P."/>
            <person name="Mueller R.-W."/>
            <person name="Bruemmer F."/>
            <person name="Labrenz M."/>
            <person name="Spormann A.M."/>
            <person name="Op den Camp H."/>
            <person name="Overmann J."/>
            <person name="Amann R."/>
            <person name="Jetten M.S.M."/>
            <person name="Mascher T."/>
            <person name="Medema M.H."/>
            <person name="Devos D.P."/>
            <person name="Kaster A.-K."/>
            <person name="Ovreas L."/>
            <person name="Rohde M."/>
            <person name="Galperin M.Y."/>
            <person name="Jogler C."/>
        </authorList>
    </citation>
    <scope>NUCLEOTIDE SEQUENCE [LARGE SCALE GENOMIC DNA]</scope>
    <source>
        <strain evidence="2 3">ETA_A1</strain>
    </source>
</reference>
<accession>A0A517XY32</accession>
<dbReference type="AlphaFoldDB" id="A0A517XY32"/>